<dbReference type="InterPro" id="IPR001734">
    <property type="entry name" value="Na/solute_symporter"/>
</dbReference>
<keyword evidence="11" id="KW-0739">Sodium transport</keyword>
<evidence type="ECO:0000256" key="8">
    <source>
        <dbReference type="ARBA" id="ARBA00023053"/>
    </source>
</evidence>
<reference evidence="16" key="1">
    <citation type="submission" date="2017-02" db="EMBL/GenBank/DDBJ databases">
        <title>Comparative genomics and description of representatives of a novel lineage of planctomycetes thriving in anoxic sediments.</title>
        <authorList>
            <person name="Spring S."/>
            <person name="Bunk B."/>
            <person name="Sproer C."/>
        </authorList>
    </citation>
    <scope>NUCLEOTIDE SEQUENCE [LARGE SCALE GENOMIC DNA]</scope>
    <source>
        <strain evidence="16">SM-Chi-D1</strain>
    </source>
</reference>
<feature type="transmembrane region" description="Helical" evidence="14">
    <location>
        <begin position="458"/>
        <end position="477"/>
    </location>
</feature>
<comment type="similarity">
    <text evidence="2 13">Belongs to the sodium:solute symporter (SSF) (TC 2.A.21) family.</text>
</comment>
<evidence type="ECO:0000256" key="13">
    <source>
        <dbReference type="RuleBase" id="RU362091"/>
    </source>
</evidence>
<feature type="transmembrane region" description="Helical" evidence="14">
    <location>
        <begin position="523"/>
        <end position="542"/>
    </location>
</feature>
<dbReference type="InterPro" id="IPR050277">
    <property type="entry name" value="Sodium:Solute_Symporter"/>
</dbReference>
<dbReference type="GO" id="GO:0046942">
    <property type="term" value="P:carboxylic acid transport"/>
    <property type="evidence" value="ECO:0007669"/>
    <property type="project" value="UniProtKB-ARBA"/>
</dbReference>
<feature type="transmembrane region" description="Helical" evidence="14">
    <location>
        <begin position="268"/>
        <end position="291"/>
    </location>
</feature>
<feature type="transmembrane region" description="Helical" evidence="14">
    <location>
        <begin position="189"/>
        <end position="209"/>
    </location>
</feature>
<keyword evidence="8" id="KW-0915">Sodium</keyword>
<feature type="transmembrane region" description="Helical" evidence="14">
    <location>
        <begin position="303"/>
        <end position="327"/>
    </location>
</feature>
<evidence type="ECO:0000256" key="1">
    <source>
        <dbReference type="ARBA" id="ARBA00004651"/>
    </source>
</evidence>
<dbReference type="InterPro" id="IPR018212">
    <property type="entry name" value="Na/solute_symporter_CS"/>
</dbReference>
<evidence type="ECO:0000256" key="10">
    <source>
        <dbReference type="ARBA" id="ARBA00023136"/>
    </source>
</evidence>
<feature type="transmembrane region" description="Helical" evidence="14">
    <location>
        <begin position="548"/>
        <end position="566"/>
    </location>
</feature>
<feature type="transmembrane region" description="Helical" evidence="14">
    <location>
        <begin position="361"/>
        <end position="384"/>
    </location>
</feature>
<feature type="transmembrane region" description="Helical" evidence="14">
    <location>
        <begin position="14"/>
        <end position="32"/>
    </location>
</feature>
<dbReference type="PROSITE" id="PS50283">
    <property type="entry name" value="NA_SOLUT_SYMP_3"/>
    <property type="match status" value="1"/>
</dbReference>
<keyword evidence="7 14" id="KW-1133">Transmembrane helix</keyword>
<keyword evidence="16" id="KW-1185">Reference proteome</keyword>
<feature type="transmembrane region" description="Helical" evidence="14">
    <location>
        <begin position="162"/>
        <end position="182"/>
    </location>
</feature>
<evidence type="ECO:0000256" key="2">
    <source>
        <dbReference type="ARBA" id="ARBA00006434"/>
    </source>
</evidence>
<name>A0A1Q2MCA4_9BACT</name>
<dbReference type="NCBIfam" id="TIGR00813">
    <property type="entry name" value="sss"/>
    <property type="match status" value="1"/>
</dbReference>
<feature type="transmembrane region" description="Helical" evidence="14">
    <location>
        <begin position="396"/>
        <end position="415"/>
    </location>
</feature>
<dbReference type="RefSeq" id="WP_146682199.1">
    <property type="nucleotide sequence ID" value="NZ_CP019646.1"/>
</dbReference>
<accession>A0A1Q2MCA4</accession>
<evidence type="ECO:0000313" key="15">
    <source>
        <dbReference type="EMBL" id="AQQ69897.1"/>
    </source>
</evidence>
<keyword evidence="5 14" id="KW-0812">Transmembrane</keyword>
<dbReference type="OrthoDB" id="9814523at2"/>
<dbReference type="PANTHER" id="PTHR48086">
    <property type="entry name" value="SODIUM/PROLINE SYMPORTER-RELATED"/>
    <property type="match status" value="1"/>
</dbReference>
<feature type="transmembrane region" description="Helical" evidence="14">
    <location>
        <begin position="229"/>
        <end position="248"/>
    </location>
</feature>
<evidence type="ECO:0000256" key="14">
    <source>
        <dbReference type="SAM" id="Phobius"/>
    </source>
</evidence>
<dbReference type="AlphaFoldDB" id="A0A1Q2MCA4"/>
<feature type="transmembrane region" description="Helical" evidence="14">
    <location>
        <begin position="140"/>
        <end position="156"/>
    </location>
</feature>
<dbReference type="GO" id="GO:0015293">
    <property type="term" value="F:symporter activity"/>
    <property type="evidence" value="ECO:0007669"/>
    <property type="project" value="UniProtKB-KW"/>
</dbReference>
<evidence type="ECO:0000256" key="4">
    <source>
        <dbReference type="ARBA" id="ARBA00022475"/>
    </source>
</evidence>
<evidence type="ECO:0000256" key="11">
    <source>
        <dbReference type="ARBA" id="ARBA00023201"/>
    </source>
</evidence>
<evidence type="ECO:0000313" key="16">
    <source>
        <dbReference type="Proteomes" id="UP000188181"/>
    </source>
</evidence>
<feature type="transmembrane region" description="Helical" evidence="14">
    <location>
        <begin position="79"/>
        <end position="101"/>
    </location>
</feature>
<dbReference type="PROSITE" id="PS00456">
    <property type="entry name" value="NA_SOLUT_SYMP_1"/>
    <property type="match status" value="1"/>
</dbReference>
<keyword evidence="10 14" id="KW-0472">Membrane</keyword>
<dbReference type="STRING" id="1851148.SMSP2_00231"/>
<dbReference type="GO" id="GO:0005886">
    <property type="term" value="C:plasma membrane"/>
    <property type="evidence" value="ECO:0007669"/>
    <property type="project" value="UniProtKB-SubCell"/>
</dbReference>
<evidence type="ECO:0000256" key="7">
    <source>
        <dbReference type="ARBA" id="ARBA00022989"/>
    </source>
</evidence>
<keyword evidence="4" id="KW-1003">Cell membrane</keyword>
<dbReference type="InterPro" id="IPR038377">
    <property type="entry name" value="Na/Glc_symporter_sf"/>
</dbReference>
<feature type="transmembrane region" description="Helical" evidence="14">
    <location>
        <begin position="427"/>
        <end position="446"/>
    </location>
</feature>
<organism evidence="15 16">
    <name type="scientific">Limihaloglobus sulfuriphilus</name>
    <dbReference type="NCBI Taxonomy" id="1851148"/>
    <lineage>
        <taxon>Bacteria</taxon>
        <taxon>Pseudomonadati</taxon>
        <taxon>Planctomycetota</taxon>
        <taxon>Phycisphaerae</taxon>
        <taxon>Sedimentisphaerales</taxon>
        <taxon>Sedimentisphaeraceae</taxon>
        <taxon>Limihaloglobus</taxon>
    </lineage>
</organism>
<keyword evidence="3" id="KW-0813">Transport</keyword>
<dbReference type="Pfam" id="PF00474">
    <property type="entry name" value="SSF"/>
    <property type="match status" value="1"/>
</dbReference>
<protein>
    <submittedName>
        <fullName evidence="15">Na(+)/glucose symporter</fullName>
    </submittedName>
</protein>
<dbReference type="KEGG" id="pbas:SMSP2_00231"/>
<evidence type="ECO:0000256" key="12">
    <source>
        <dbReference type="ARBA" id="ARBA00033708"/>
    </source>
</evidence>
<gene>
    <name evidence="15" type="primary">sglT_5</name>
    <name evidence="15" type="ORF">SMSP2_00231</name>
</gene>
<feature type="transmembrane region" description="Helical" evidence="14">
    <location>
        <begin position="48"/>
        <end position="73"/>
    </location>
</feature>
<keyword evidence="6" id="KW-0769">Symport</keyword>
<comment type="subcellular location">
    <subcellularLocation>
        <location evidence="1">Cell membrane</location>
        <topology evidence="1">Multi-pass membrane protein</topology>
    </subcellularLocation>
</comment>
<evidence type="ECO:0000256" key="3">
    <source>
        <dbReference type="ARBA" id="ARBA00022448"/>
    </source>
</evidence>
<dbReference type="EMBL" id="CP019646">
    <property type="protein sequence ID" value="AQQ69897.1"/>
    <property type="molecule type" value="Genomic_DNA"/>
</dbReference>
<keyword evidence="9" id="KW-0406">Ion transport</keyword>
<dbReference type="PANTHER" id="PTHR48086:SF3">
    <property type="entry name" value="SODIUM_PROLINE SYMPORTER"/>
    <property type="match status" value="1"/>
</dbReference>
<evidence type="ECO:0000256" key="6">
    <source>
        <dbReference type="ARBA" id="ARBA00022847"/>
    </source>
</evidence>
<evidence type="ECO:0000256" key="9">
    <source>
        <dbReference type="ARBA" id="ARBA00023065"/>
    </source>
</evidence>
<evidence type="ECO:0000256" key="5">
    <source>
        <dbReference type="ARBA" id="ARBA00022692"/>
    </source>
</evidence>
<dbReference type="Proteomes" id="UP000188181">
    <property type="component" value="Chromosome"/>
</dbReference>
<sequence>MFLLAARELKNPDYFIIITYFLIMVAIGLYFYRRMRVMKDFFSGSNNITWWLSGVSFYMSCFSAFGFVVYSALAYEYGWLPITLFWTYIPAALLGGLFFGIRWRRARLDSPVEYLETRFGATLRQFSAWQGLPVKIIDDALKIVAIGIFLSSTLGLPLKQSMIWSAVVILLYTFMGGLWAVTTTDFIQFIVMLAAILLLFPLSLHQVGGVREFFQNSPEGFFRLTGGDYNLFYIGCMIFMYSLSMSSVHWQLIQRYTCVPTERDVRKVSYMVVALCLITPIIMYVPAMAARQFLPADTMPKEVYPLLCLQLLPTGLLGLTIAAMLAATMSMLSSDYNVVANVMTNDVYRRFLRPGASQRELLTAGRIATLITGLLALGVALLMVEAGGEDLFKNMVQLFSVFTAPIAFPMILGILTKKITNKGSLYGYLAGITTGLILFFALPKSVQLFGWEIQKENVILISTSSATVLVMIITSLLTAHSPKVKQRVDEFFERLELPLGKLPGEENLNLTDTSDSAISPFRVVGVAVAAIGVMMLAILPWIENAYALKMNIFVGGALLIAGIVMFKASMKKTAQSTD</sequence>
<proteinExistence type="inferred from homology"/>
<dbReference type="GO" id="GO:0006814">
    <property type="term" value="P:sodium ion transport"/>
    <property type="evidence" value="ECO:0007669"/>
    <property type="project" value="UniProtKB-KW"/>
</dbReference>
<dbReference type="Gene3D" id="1.20.1730.10">
    <property type="entry name" value="Sodium/glucose cotransporter"/>
    <property type="match status" value="1"/>
</dbReference>
<comment type="catalytic activity">
    <reaction evidence="12">
        <text>L-proline(in) + Na(+)(in) = L-proline(out) + Na(+)(out)</text>
        <dbReference type="Rhea" id="RHEA:28967"/>
        <dbReference type="ChEBI" id="CHEBI:29101"/>
        <dbReference type="ChEBI" id="CHEBI:60039"/>
    </reaction>
</comment>